<reference evidence="2 3" key="1">
    <citation type="submission" date="2019-11" db="EMBL/GenBank/DDBJ databases">
        <title>Whole genome sequence of Oryza granulata.</title>
        <authorList>
            <person name="Li W."/>
        </authorList>
    </citation>
    <scope>NUCLEOTIDE SEQUENCE [LARGE SCALE GENOMIC DNA]</scope>
    <source>
        <strain evidence="3">cv. Menghai</strain>
        <tissue evidence="2">Leaf</tissue>
    </source>
</reference>
<comment type="caution">
    <text evidence="2">The sequence shown here is derived from an EMBL/GenBank/DDBJ whole genome shotgun (WGS) entry which is preliminary data.</text>
</comment>
<accession>A0A6G1ESB3</accession>
<dbReference type="AlphaFoldDB" id="A0A6G1ESB3"/>
<gene>
    <name evidence="2" type="ORF">E2562_033984</name>
</gene>
<evidence type="ECO:0000256" key="1">
    <source>
        <dbReference type="SAM" id="MobiDB-lite"/>
    </source>
</evidence>
<name>A0A6G1ESB3_9ORYZ</name>
<evidence type="ECO:0000313" key="3">
    <source>
        <dbReference type="Proteomes" id="UP000479710"/>
    </source>
</evidence>
<dbReference type="Proteomes" id="UP000479710">
    <property type="component" value="Unassembled WGS sequence"/>
</dbReference>
<feature type="region of interest" description="Disordered" evidence="1">
    <location>
        <begin position="1"/>
        <end position="72"/>
    </location>
</feature>
<protein>
    <submittedName>
        <fullName evidence="2">Uncharacterized protein</fullName>
    </submittedName>
</protein>
<evidence type="ECO:0000313" key="2">
    <source>
        <dbReference type="EMBL" id="KAF0927489.1"/>
    </source>
</evidence>
<sequence>MVWRLTGCGLRPQRRRWRRLPGEGGAGQQGSLQGGTRSRAAARGKQSRVAAASCGGGTAGRGACRGDGGLAR</sequence>
<proteinExistence type="predicted"/>
<feature type="compositionally biased region" description="Gly residues" evidence="1">
    <location>
        <begin position="54"/>
        <end position="72"/>
    </location>
</feature>
<dbReference type="EMBL" id="SPHZ02000003">
    <property type="protein sequence ID" value="KAF0927489.1"/>
    <property type="molecule type" value="Genomic_DNA"/>
</dbReference>
<organism evidence="2 3">
    <name type="scientific">Oryza meyeriana var. granulata</name>
    <dbReference type="NCBI Taxonomy" id="110450"/>
    <lineage>
        <taxon>Eukaryota</taxon>
        <taxon>Viridiplantae</taxon>
        <taxon>Streptophyta</taxon>
        <taxon>Embryophyta</taxon>
        <taxon>Tracheophyta</taxon>
        <taxon>Spermatophyta</taxon>
        <taxon>Magnoliopsida</taxon>
        <taxon>Liliopsida</taxon>
        <taxon>Poales</taxon>
        <taxon>Poaceae</taxon>
        <taxon>BOP clade</taxon>
        <taxon>Oryzoideae</taxon>
        <taxon>Oryzeae</taxon>
        <taxon>Oryzinae</taxon>
        <taxon>Oryza</taxon>
        <taxon>Oryza meyeriana</taxon>
    </lineage>
</organism>
<keyword evidence="3" id="KW-1185">Reference proteome</keyword>